<dbReference type="InterPro" id="IPR011063">
    <property type="entry name" value="TilS/TtcA_N"/>
</dbReference>
<dbReference type="Pfam" id="PF01171">
    <property type="entry name" value="ATP_bind_3"/>
    <property type="match status" value="1"/>
</dbReference>
<dbReference type="RefSeq" id="WP_143317571.1">
    <property type="nucleotide sequence ID" value="NZ_JACSRA010000007.1"/>
</dbReference>
<keyword evidence="3 8" id="KW-0436">Ligase</keyword>
<evidence type="ECO:0000256" key="3">
    <source>
        <dbReference type="ARBA" id="ARBA00022598"/>
    </source>
</evidence>
<keyword evidence="5 8" id="KW-0547">Nucleotide-binding</keyword>
<evidence type="ECO:0000313" key="10">
    <source>
        <dbReference type="EMBL" id="MBD7910976.1"/>
    </source>
</evidence>
<dbReference type="Proteomes" id="UP000627781">
    <property type="component" value="Unassembled WGS sequence"/>
</dbReference>
<dbReference type="EC" id="6.3.4.19" evidence="8"/>
<comment type="subcellular location">
    <subcellularLocation>
        <location evidence="1 8">Cytoplasm</location>
    </subcellularLocation>
</comment>
<dbReference type="InterPro" id="IPR014729">
    <property type="entry name" value="Rossmann-like_a/b/a_fold"/>
</dbReference>
<evidence type="ECO:0000256" key="7">
    <source>
        <dbReference type="ARBA" id="ARBA00048539"/>
    </source>
</evidence>
<keyword evidence="11" id="KW-1185">Reference proteome</keyword>
<evidence type="ECO:0000256" key="8">
    <source>
        <dbReference type="HAMAP-Rule" id="MF_01161"/>
    </source>
</evidence>
<dbReference type="InterPro" id="IPR012094">
    <property type="entry name" value="tRNA_Ile_lys_synt"/>
</dbReference>
<gene>
    <name evidence="8 10" type="primary">tilS</name>
    <name evidence="10" type="ORF">H9661_06370</name>
</gene>
<evidence type="ECO:0000256" key="5">
    <source>
        <dbReference type="ARBA" id="ARBA00022741"/>
    </source>
</evidence>
<comment type="caution">
    <text evidence="10">The sequence shown here is derived from an EMBL/GenBank/DDBJ whole genome shotgun (WGS) entry which is preliminary data.</text>
</comment>
<evidence type="ECO:0000259" key="9">
    <source>
        <dbReference type="SMART" id="SM00977"/>
    </source>
</evidence>
<keyword evidence="6 8" id="KW-0067">ATP-binding</keyword>
<dbReference type="GO" id="GO:0032267">
    <property type="term" value="F:tRNA(Ile)-lysidine synthase activity"/>
    <property type="evidence" value="ECO:0007669"/>
    <property type="project" value="UniProtKB-EC"/>
</dbReference>
<organism evidence="10 11">
    <name type="scientific">Clostridium cibarium</name>
    <dbReference type="NCBI Taxonomy" id="2762247"/>
    <lineage>
        <taxon>Bacteria</taxon>
        <taxon>Bacillati</taxon>
        <taxon>Bacillota</taxon>
        <taxon>Clostridia</taxon>
        <taxon>Eubacteriales</taxon>
        <taxon>Clostridiaceae</taxon>
        <taxon>Clostridium</taxon>
    </lineage>
</organism>
<evidence type="ECO:0000256" key="6">
    <source>
        <dbReference type="ARBA" id="ARBA00022840"/>
    </source>
</evidence>
<protein>
    <recommendedName>
        <fullName evidence="8">tRNA(Ile)-lysidine synthase</fullName>
        <ecNumber evidence="8">6.3.4.19</ecNumber>
    </recommendedName>
    <alternativeName>
        <fullName evidence="8">tRNA(Ile)-2-lysyl-cytidine synthase</fullName>
    </alternativeName>
    <alternativeName>
        <fullName evidence="8">tRNA(Ile)-lysidine synthetase</fullName>
    </alternativeName>
</protein>
<dbReference type="PANTHER" id="PTHR43033">
    <property type="entry name" value="TRNA(ILE)-LYSIDINE SYNTHASE-RELATED"/>
    <property type="match status" value="1"/>
</dbReference>
<dbReference type="NCBIfam" id="TIGR02432">
    <property type="entry name" value="lysidine_TilS_N"/>
    <property type="match status" value="1"/>
</dbReference>
<evidence type="ECO:0000256" key="1">
    <source>
        <dbReference type="ARBA" id="ARBA00004496"/>
    </source>
</evidence>
<dbReference type="HAMAP" id="MF_01161">
    <property type="entry name" value="tRNA_Ile_lys_synt"/>
    <property type="match status" value="1"/>
</dbReference>
<dbReference type="SUPFAM" id="SSF56037">
    <property type="entry name" value="PheT/TilS domain"/>
    <property type="match status" value="1"/>
</dbReference>
<dbReference type="PANTHER" id="PTHR43033:SF1">
    <property type="entry name" value="TRNA(ILE)-LYSIDINE SYNTHASE-RELATED"/>
    <property type="match status" value="1"/>
</dbReference>
<accession>A0ABR8PS27</accession>
<keyword evidence="2 8" id="KW-0963">Cytoplasm</keyword>
<keyword evidence="4 8" id="KW-0819">tRNA processing</keyword>
<dbReference type="SUPFAM" id="SSF52402">
    <property type="entry name" value="Adenine nucleotide alpha hydrolases-like"/>
    <property type="match status" value="1"/>
</dbReference>
<evidence type="ECO:0000313" key="11">
    <source>
        <dbReference type="Proteomes" id="UP000627781"/>
    </source>
</evidence>
<evidence type="ECO:0000256" key="2">
    <source>
        <dbReference type="ARBA" id="ARBA00022490"/>
    </source>
</evidence>
<comment type="catalytic activity">
    <reaction evidence="7 8">
        <text>cytidine(34) in tRNA(Ile2) + L-lysine + ATP = lysidine(34) in tRNA(Ile2) + AMP + diphosphate + H(+)</text>
        <dbReference type="Rhea" id="RHEA:43744"/>
        <dbReference type="Rhea" id="RHEA-COMP:10625"/>
        <dbReference type="Rhea" id="RHEA-COMP:10670"/>
        <dbReference type="ChEBI" id="CHEBI:15378"/>
        <dbReference type="ChEBI" id="CHEBI:30616"/>
        <dbReference type="ChEBI" id="CHEBI:32551"/>
        <dbReference type="ChEBI" id="CHEBI:33019"/>
        <dbReference type="ChEBI" id="CHEBI:82748"/>
        <dbReference type="ChEBI" id="CHEBI:83665"/>
        <dbReference type="ChEBI" id="CHEBI:456215"/>
        <dbReference type="EC" id="6.3.4.19"/>
    </reaction>
</comment>
<dbReference type="SUPFAM" id="SSF82829">
    <property type="entry name" value="MesJ substrate recognition domain-like"/>
    <property type="match status" value="1"/>
</dbReference>
<dbReference type="InterPro" id="IPR020825">
    <property type="entry name" value="Phe-tRNA_synthase-like_B3/B4"/>
</dbReference>
<comment type="domain">
    <text evidence="8">The N-terminal region contains the highly conserved SGGXDS motif, predicted to be a P-loop motif involved in ATP binding.</text>
</comment>
<reference evidence="10 11" key="1">
    <citation type="submission" date="2020-08" db="EMBL/GenBank/DDBJ databases">
        <title>A Genomic Blueprint of the Chicken Gut Microbiome.</title>
        <authorList>
            <person name="Gilroy R."/>
            <person name="Ravi A."/>
            <person name="Getino M."/>
            <person name="Pursley I."/>
            <person name="Horton D.L."/>
            <person name="Alikhan N.-F."/>
            <person name="Baker D."/>
            <person name="Gharbi K."/>
            <person name="Hall N."/>
            <person name="Watson M."/>
            <person name="Adriaenssens E.M."/>
            <person name="Foster-Nyarko E."/>
            <person name="Jarju S."/>
            <person name="Secka A."/>
            <person name="Antonio M."/>
            <person name="Oren A."/>
            <person name="Chaudhuri R."/>
            <person name="La Ragione R.M."/>
            <person name="Hildebrand F."/>
            <person name="Pallen M.J."/>
        </authorList>
    </citation>
    <scope>NUCLEOTIDE SEQUENCE [LARGE SCALE GENOMIC DNA]</scope>
    <source>
        <strain evidence="10 11">Sa3CVN1</strain>
    </source>
</reference>
<dbReference type="InterPro" id="IPR012795">
    <property type="entry name" value="tRNA_Ile_lys_synt_N"/>
</dbReference>
<dbReference type="Pfam" id="PF11734">
    <property type="entry name" value="TilS_C"/>
    <property type="match status" value="1"/>
</dbReference>
<feature type="domain" description="Lysidine-tRNA(Ile) synthetase C-terminal" evidence="9">
    <location>
        <begin position="385"/>
        <end position="457"/>
    </location>
</feature>
<comment type="function">
    <text evidence="8">Ligates lysine onto the cytidine present at position 34 of the AUA codon-specific tRNA(Ile) that contains the anticodon CAU, in an ATP-dependent manner. Cytidine is converted to lysidine, thus changing the amino acid specificity of the tRNA from methionine to isoleucine.</text>
</comment>
<sequence>MKERFVNYIEKNELIRKGDGIVVGLSGGPDSTCLLHLLCSIKDEMNLKIAAVHVNHMFRGDDADGDQRFSEEISKAFDVEFFYKKIDVSRYGRENGLSSETAGREIRYNYFNEIMNKLKFSKIATAHNANDQVETILMRIMRGTGLEGLGGIPVKRENRYIRPILFMKREEIEQYCKVHKLNPRIDETNLERLYSRNKVRLDMIPYMKENFNEDIIETINRMSLLLQEDNKFILEEVDSRYKESCFRENDKVVICKKAFEYNSSIIKRIIRKAIKEVNGDKYDVELKHIMEVVELSKLETGKKIDLPRGVSAENVYGDICIRLKKSTIGSDCDEIILNKNELHGREIIFRSYIFNFEVINNEKNISLDKNNEIKYFNYDSINGNIIIRQRKNGDKINPLGMKGSKKLKDIFIDMKIPKENRELIPIIQFDENIAWVFSIKISELYKVTEKTKKVLKISVRRKENKLC</sequence>
<dbReference type="CDD" id="cd01992">
    <property type="entry name" value="TilS_N"/>
    <property type="match status" value="1"/>
</dbReference>
<dbReference type="SMART" id="SM00977">
    <property type="entry name" value="TilS_C"/>
    <property type="match status" value="1"/>
</dbReference>
<evidence type="ECO:0000256" key="4">
    <source>
        <dbReference type="ARBA" id="ARBA00022694"/>
    </source>
</evidence>
<dbReference type="InterPro" id="IPR012796">
    <property type="entry name" value="Lysidine-tRNA-synth_C"/>
</dbReference>
<proteinExistence type="inferred from homology"/>
<dbReference type="NCBIfam" id="TIGR02433">
    <property type="entry name" value="lysidine_TilS_C"/>
    <property type="match status" value="1"/>
</dbReference>
<feature type="binding site" evidence="8">
    <location>
        <begin position="26"/>
        <end position="31"/>
    </location>
    <ligand>
        <name>ATP</name>
        <dbReference type="ChEBI" id="CHEBI:30616"/>
    </ligand>
</feature>
<dbReference type="EMBL" id="JACSRA010000007">
    <property type="protein sequence ID" value="MBD7910976.1"/>
    <property type="molecule type" value="Genomic_DNA"/>
</dbReference>
<dbReference type="Gene3D" id="3.40.50.620">
    <property type="entry name" value="HUPs"/>
    <property type="match status" value="1"/>
</dbReference>
<comment type="similarity">
    <text evidence="8">Belongs to the tRNA(Ile)-lysidine synthase family.</text>
</comment>
<dbReference type="Gene3D" id="3.50.40.10">
    <property type="entry name" value="Phenylalanyl-trna Synthetase, Chain B, domain 3"/>
    <property type="match status" value="1"/>
</dbReference>
<dbReference type="Gene3D" id="1.20.59.20">
    <property type="match status" value="1"/>
</dbReference>
<name>A0ABR8PS27_9CLOT</name>